<reference evidence="2 3" key="2">
    <citation type="journal article" date="2011" name="BMC Immunol.">
        <title>Comparison of static immersion and intravenous injection systems for exposure of zebrafish embryos to the natural pathogen Edwardsiella tarda.</title>
        <authorList>
            <person name="van Soest J.J."/>
            <person name="Stockhammer O.W."/>
            <person name="Ordas A."/>
            <person name="Bloemberg G.V."/>
            <person name="Spaink H.P."/>
            <person name="Meijer A.H."/>
        </authorList>
    </citation>
    <scope>NUCLEOTIDE SEQUENCE [LARGE SCALE GENOMIC DNA]</scope>
    <source>
        <strain evidence="2 3">FL6-60</strain>
        <plasmid evidence="2">pFL6-60</plasmid>
    </source>
</reference>
<keyword evidence="1" id="KW-1133">Transmembrane helix</keyword>
<evidence type="ECO:0000256" key="1">
    <source>
        <dbReference type="SAM" id="Phobius"/>
    </source>
</evidence>
<dbReference type="InterPro" id="IPR021354">
    <property type="entry name" value="DUF2975"/>
</dbReference>
<evidence type="ECO:0000313" key="3">
    <source>
        <dbReference type="Proteomes" id="UP000002230"/>
    </source>
</evidence>
<accession>A0A0H3DXF1</accession>
<evidence type="ECO:0008006" key="4">
    <source>
        <dbReference type="Google" id="ProtNLM"/>
    </source>
</evidence>
<sequence>MSPQKLSRISQHMSTASLFIIIFMLGFNSLFWIFPSLLSDSGGYGLTAQMMGLTNFEMLPWWKITGGIILSGIPLVSLSYGLYQLRVLFHTYSKGDYFSTNAARLLGSVGKSIIIWILLNILCEPLLSYWLTFQEPIGNRVIFVSIDFQYIAAVFFAFCVILISEILKKASVINAENQQII</sequence>
<dbReference type="PATRIC" id="fig|718251.5.peg.3375"/>
<protein>
    <recommendedName>
        <fullName evidence="4">DUF2975 domain-containing protein</fullName>
    </recommendedName>
</protein>
<gene>
    <name evidence="2" type="ordered locus">ETAF_ple034</name>
</gene>
<keyword evidence="2" id="KW-0614">Plasmid</keyword>
<keyword evidence="1" id="KW-0472">Membrane</keyword>
<feature type="transmembrane region" description="Helical" evidence="1">
    <location>
        <begin position="103"/>
        <end position="122"/>
    </location>
</feature>
<feature type="transmembrane region" description="Helical" evidence="1">
    <location>
        <begin position="61"/>
        <end position="83"/>
    </location>
</feature>
<geneLocation type="plasmid" evidence="2 3">
    <name>pFL6-60</name>
</geneLocation>
<dbReference type="HOGENOM" id="CLU_119384_0_0_6"/>
<dbReference type="Proteomes" id="UP000002230">
    <property type="component" value="Plasmid pFL6-60"/>
</dbReference>
<dbReference type="AlphaFoldDB" id="A0A0H3DXF1"/>
<dbReference type="EMBL" id="CP002155">
    <property type="protein sequence ID" value="ADM43350.1"/>
    <property type="molecule type" value="Genomic_DNA"/>
</dbReference>
<name>A0A0H3DXF1_EDWTF</name>
<dbReference type="KEGG" id="etd:ETAF_ple034"/>
<feature type="transmembrane region" description="Helical" evidence="1">
    <location>
        <begin position="142"/>
        <end position="163"/>
    </location>
</feature>
<feature type="transmembrane region" description="Helical" evidence="1">
    <location>
        <begin position="12"/>
        <end position="34"/>
    </location>
</feature>
<evidence type="ECO:0000313" key="2">
    <source>
        <dbReference type="EMBL" id="ADM43350.1"/>
    </source>
</evidence>
<proteinExistence type="predicted"/>
<dbReference type="Pfam" id="PF11188">
    <property type="entry name" value="DUF2975"/>
    <property type="match status" value="1"/>
</dbReference>
<keyword evidence="3" id="KW-1185">Reference proteome</keyword>
<keyword evidence="1" id="KW-0812">Transmembrane</keyword>
<organism evidence="2 3">
    <name type="scientific">Edwardsiella tarda (strain FL6-60)</name>
    <dbReference type="NCBI Taxonomy" id="718251"/>
    <lineage>
        <taxon>Bacteria</taxon>
        <taxon>Pseudomonadati</taxon>
        <taxon>Pseudomonadota</taxon>
        <taxon>Gammaproteobacteria</taxon>
        <taxon>Enterobacterales</taxon>
        <taxon>Hafniaceae</taxon>
        <taxon>Edwardsiella</taxon>
    </lineage>
</organism>
<reference evidence="3" key="1">
    <citation type="submission" date="2010-08" db="EMBL/GenBank/DDBJ databases">
        <title>Genome comparisons of Edwardsiella bacteria analysed using deep sequencing technology.</title>
        <authorList>
            <person name="van Soest J.J."/>
            <person name="Henkel C.V."/>
            <person name="Jansen H.J."/>
            <person name="van den Hondel C.A.M.J.J."/>
            <person name="Bloemberg G.V."/>
            <person name="Meijer A.H."/>
            <person name="Spaink H.P."/>
        </authorList>
    </citation>
    <scope>NUCLEOTIDE SEQUENCE [LARGE SCALE GENOMIC DNA]</scope>
    <source>
        <strain evidence="3">FL6-60</strain>
        <plasmid evidence="3">pFL6-60</plasmid>
    </source>
</reference>